<evidence type="ECO:0000259" key="8">
    <source>
        <dbReference type="Pfam" id="PF02706"/>
    </source>
</evidence>
<evidence type="ECO:0000256" key="3">
    <source>
        <dbReference type="ARBA" id="ARBA00022692"/>
    </source>
</evidence>
<keyword evidence="3 7" id="KW-0812">Transmembrane</keyword>
<dbReference type="InterPro" id="IPR032807">
    <property type="entry name" value="GNVR"/>
</dbReference>
<keyword evidence="5 7" id="KW-0472">Membrane</keyword>
<dbReference type="Pfam" id="PF02706">
    <property type="entry name" value="Wzz"/>
    <property type="match status" value="1"/>
</dbReference>
<dbReference type="PANTHER" id="PTHR32309">
    <property type="entry name" value="TYROSINE-PROTEIN KINASE"/>
    <property type="match status" value="1"/>
</dbReference>
<evidence type="ECO:0000259" key="9">
    <source>
        <dbReference type="Pfam" id="PF13807"/>
    </source>
</evidence>
<accession>A0A916RD38</accession>
<gene>
    <name evidence="10" type="ORF">GCM10011499_21600</name>
</gene>
<dbReference type="PANTHER" id="PTHR32309:SF13">
    <property type="entry name" value="FERRIC ENTEROBACTIN TRANSPORT PROTEIN FEPE"/>
    <property type="match status" value="1"/>
</dbReference>
<keyword evidence="11" id="KW-1185">Reference proteome</keyword>
<dbReference type="InterPro" id="IPR050445">
    <property type="entry name" value="Bact_polysacc_biosynth/exp"/>
</dbReference>
<feature type="coiled-coil region" evidence="6">
    <location>
        <begin position="334"/>
        <end position="393"/>
    </location>
</feature>
<dbReference type="GO" id="GO:0004713">
    <property type="term" value="F:protein tyrosine kinase activity"/>
    <property type="evidence" value="ECO:0007669"/>
    <property type="project" value="TreeGrafter"/>
</dbReference>
<evidence type="ECO:0000256" key="2">
    <source>
        <dbReference type="ARBA" id="ARBA00022475"/>
    </source>
</evidence>
<evidence type="ECO:0000256" key="7">
    <source>
        <dbReference type="SAM" id="Phobius"/>
    </source>
</evidence>
<evidence type="ECO:0000313" key="11">
    <source>
        <dbReference type="Proteomes" id="UP000596977"/>
    </source>
</evidence>
<protein>
    <submittedName>
        <fullName evidence="10">Chain-length determining protein</fullName>
    </submittedName>
</protein>
<dbReference type="AlphaFoldDB" id="A0A916RD38"/>
<keyword evidence="2" id="KW-1003">Cell membrane</keyword>
<proteinExistence type="predicted"/>
<evidence type="ECO:0000256" key="6">
    <source>
        <dbReference type="SAM" id="Coils"/>
    </source>
</evidence>
<dbReference type="Proteomes" id="UP000596977">
    <property type="component" value="Unassembled WGS sequence"/>
</dbReference>
<evidence type="ECO:0000256" key="1">
    <source>
        <dbReference type="ARBA" id="ARBA00004651"/>
    </source>
</evidence>
<dbReference type="RefSeq" id="WP_164734858.1">
    <property type="nucleotide sequence ID" value="NZ_BMKB01000003.1"/>
</dbReference>
<name>A0A916RD38_9HYPH</name>
<reference evidence="10 11" key="1">
    <citation type="journal article" date="2014" name="Int. J. Syst. Evol. Microbiol.">
        <title>Complete genome sequence of Corynebacterium casei LMG S-19264T (=DSM 44701T), isolated from a smear-ripened cheese.</title>
        <authorList>
            <consortium name="US DOE Joint Genome Institute (JGI-PGF)"/>
            <person name="Walter F."/>
            <person name="Albersmeier A."/>
            <person name="Kalinowski J."/>
            <person name="Ruckert C."/>
        </authorList>
    </citation>
    <scope>NUCLEOTIDE SEQUENCE [LARGE SCALE GENOMIC DNA]</scope>
    <source>
        <strain evidence="10 11">CGMCC 1.15896</strain>
    </source>
</reference>
<feature type="domain" description="Polysaccharide chain length determinant N-terminal" evidence="8">
    <location>
        <begin position="15"/>
        <end position="103"/>
    </location>
</feature>
<dbReference type="GO" id="GO:0005886">
    <property type="term" value="C:plasma membrane"/>
    <property type="evidence" value="ECO:0007669"/>
    <property type="project" value="UniProtKB-SubCell"/>
</dbReference>
<dbReference type="EMBL" id="BMKB01000003">
    <property type="protein sequence ID" value="GGA51256.1"/>
    <property type="molecule type" value="Genomic_DNA"/>
</dbReference>
<comment type="caution">
    <text evidence="10">The sequence shown here is derived from an EMBL/GenBank/DDBJ whole genome shotgun (WGS) entry which is preliminary data.</text>
</comment>
<keyword evidence="4 7" id="KW-1133">Transmembrane helix</keyword>
<evidence type="ECO:0000256" key="5">
    <source>
        <dbReference type="ARBA" id="ARBA00023136"/>
    </source>
</evidence>
<keyword evidence="6" id="KW-0175">Coiled coil</keyword>
<evidence type="ECO:0000256" key="4">
    <source>
        <dbReference type="ARBA" id="ARBA00022989"/>
    </source>
</evidence>
<dbReference type="InterPro" id="IPR003856">
    <property type="entry name" value="LPS_length_determ_N"/>
</dbReference>
<dbReference type="Pfam" id="PF13807">
    <property type="entry name" value="GNVR"/>
    <property type="match status" value="1"/>
</dbReference>
<organism evidence="10 11">
    <name type="scientific">Pelagibacterium lentulum</name>
    <dbReference type="NCBI Taxonomy" id="2029865"/>
    <lineage>
        <taxon>Bacteria</taxon>
        <taxon>Pseudomonadati</taxon>
        <taxon>Pseudomonadota</taxon>
        <taxon>Alphaproteobacteria</taxon>
        <taxon>Hyphomicrobiales</taxon>
        <taxon>Devosiaceae</taxon>
        <taxon>Pelagibacterium</taxon>
    </lineage>
</organism>
<feature type="domain" description="Tyrosine-protein kinase G-rich" evidence="9">
    <location>
        <begin position="375"/>
        <end position="448"/>
    </location>
</feature>
<sequence length="684" mass="73354">MTTSAPVPEVADASIDAGVVLMAVLRRIFRIGLVTLLLCVATYVLLMFVPRVYESTASILVEPRSNIFTRATSDLTTGYIVDDAQVSSQIELIKSRGTLLDAIEATGLRDVSEFAPSGGLLSLIGLGRSPQETDTQIISAVNDRLVVARERDSRLVTIAFRSTDPERAAEVANAIAAAHLARRAGQQLSDTAEATVWLEREIDRLRGRVVEAEGRVAEFRVANDLFVGQNNTSLVDQQLSNIATQITSAAERRSAAQSRAQLIRSLLDAGQSVAGVQDVQDSPVVQQLSQEMARLQGERAQRSATLLSNHPTIRALDAQIGEVNQQIASEGRRVAEALEAQSRIESELERSLQEELDRLKVAAGSATREGVSLAELEREAAAQRDLLNAYLLRYSEAAARTEQNSALPDVRIVSEAAPSASPVSPKTTLILVAMLLASLTLQVGAIIFSELLSGRAIVEKRRTRAEAPNNDNHQALSIHGNAPKAQSETISPMSLRITQADTTKLDASIDRLIDTLLAKNTRRLVVASVDEWRDSSDFAERLSARLVAAGQSVAEIDAASHQNGIELGLTDLTAGDADFGDIVHRGNQERFAFVPWGQNAGLAPQTDKLKTLVEALSDIYEVVIVVTGKVGMRSTLPLFAGLEAGCVLLASSTADAQRASGDIEALGFAPLSIVATSELRSEVA</sequence>
<comment type="subcellular location">
    <subcellularLocation>
        <location evidence="1">Cell membrane</location>
        <topology evidence="1">Multi-pass membrane protein</topology>
    </subcellularLocation>
</comment>
<evidence type="ECO:0000313" key="10">
    <source>
        <dbReference type="EMBL" id="GGA51256.1"/>
    </source>
</evidence>
<feature type="transmembrane region" description="Helical" evidence="7">
    <location>
        <begin position="28"/>
        <end position="49"/>
    </location>
</feature>